<evidence type="ECO:0000256" key="6">
    <source>
        <dbReference type="PROSITE-ProRule" id="PRU01091"/>
    </source>
</evidence>
<dbReference type="Gene3D" id="1.10.10.10">
    <property type="entry name" value="Winged helix-like DNA-binding domain superfamily/Winged helix DNA-binding domain"/>
    <property type="match status" value="1"/>
</dbReference>
<comment type="caution">
    <text evidence="8">The sequence shown here is derived from an EMBL/GenBank/DDBJ whole genome shotgun (WGS) entry which is preliminary data.</text>
</comment>
<dbReference type="InterPro" id="IPR051677">
    <property type="entry name" value="AfsR-DnrI-RedD_regulator"/>
</dbReference>
<dbReference type="Gene3D" id="1.25.40.10">
    <property type="entry name" value="Tetratricopeptide repeat domain"/>
    <property type="match status" value="3"/>
</dbReference>
<dbReference type="Proteomes" id="UP000316639">
    <property type="component" value="Unassembled WGS sequence"/>
</dbReference>
<dbReference type="EMBL" id="VOBR01000002">
    <property type="protein sequence ID" value="TWP53828.1"/>
    <property type="molecule type" value="Genomic_DNA"/>
</dbReference>
<dbReference type="PANTHER" id="PTHR35807">
    <property type="entry name" value="TRANSCRIPTIONAL REGULATOR REDD-RELATED"/>
    <property type="match status" value="1"/>
</dbReference>
<keyword evidence="4" id="KW-0804">Transcription</keyword>
<evidence type="ECO:0000313" key="9">
    <source>
        <dbReference type="Proteomes" id="UP000316639"/>
    </source>
</evidence>
<comment type="similarity">
    <text evidence="1">Belongs to the AfsR/DnrI/RedD regulatory family.</text>
</comment>
<evidence type="ECO:0000256" key="1">
    <source>
        <dbReference type="ARBA" id="ARBA00005820"/>
    </source>
</evidence>
<organism evidence="8 9">
    <name type="scientific">Lentzea tibetensis</name>
    <dbReference type="NCBI Taxonomy" id="2591470"/>
    <lineage>
        <taxon>Bacteria</taxon>
        <taxon>Bacillati</taxon>
        <taxon>Actinomycetota</taxon>
        <taxon>Actinomycetes</taxon>
        <taxon>Pseudonocardiales</taxon>
        <taxon>Pseudonocardiaceae</taxon>
        <taxon>Lentzea</taxon>
    </lineage>
</organism>
<dbReference type="SMART" id="SM00028">
    <property type="entry name" value="TPR"/>
    <property type="match status" value="8"/>
</dbReference>
<dbReference type="InterPro" id="IPR016032">
    <property type="entry name" value="Sig_transdc_resp-reg_C-effctor"/>
</dbReference>
<dbReference type="InterPro" id="IPR019734">
    <property type="entry name" value="TPR_rpt"/>
</dbReference>
<dbReference type="AlphaFoldDB" id="A0A563F265"/>
<proteinExistence type="inferred from homology"/>
<sequence>MRHVPEERLELNVLGPFEVMVGARAVRLGGPRQRSVLALLLLNAGQVVPVDRLVDALWAGDPPRAAESTLRGYVSHLRKSLTDCGVATPGPLITRPSGYQLEVEPDQVDADRFERALADGRRSLQGGDPGEAASVLRAALGLWRGPALADLAGESWARAHCARLEQLRQAAIEARVEADLGLGRHGELLSELEVLVAEHPLRERLSAHRMLALYRSGRQAEALEVYRTTYALLAGDRGIEPDGALRELESAILRQDPALDWVAPPRPSSPAELPADVATFTGRAASLAALDDLLPGGARSARAVVISAIAGAAGIGKTALAVHWGHRVRDRFPDGQLHINLRGYDTGPPVPPVEALARFLRSLGVPADQVPIEVEEAAGRFRSLLADQRVLVLLDNAASADQVRPLLPASPGCLVLVTSRHRLTGLTAREGAVSLDLDVLSASEARELLASIIGHDRVEAEPQAAAELARLCAFLPLALRIAAANLVHGTRPRIADYVTELREGDRLTSLAVDGDEQSAVRGAFDLSRARLPPELQRLFRLLGAAPVVDFTPASAATLTDIVAERATSLLNGLAAAHLVDHHSPGRYGLHDLLRLYAAEHALHEETETEREAAIERFYDWYVQTGAAAARLLYPEMLRLPLPAAASTTRPLGFESHHEALAWLDAERVNVLAIVKHTALHGPKRVAWLLADILRGYLWTGMHTVDWLTIAQAGLAAATAEGDLHAQAASRLSLGNFHSGLSRYGQASEQYGVVLALTRRIGWLEGQATVLSQLGNVGWWSGRLTDAAENFAEALALDQRTGRRANQAANLDSLGIVYRQLGRLAEAADHSRRGLALFRECGTRMGEAVNLCNLSKICHDLGRFDDALDHLSRALALHREVGDRSNEAGTLDVLAAVHRDRGDYPRADELATAAVAMTRETGERRLEADALNTVASIHLRLGRHRRAVEQYRLALSVAQETETRYPEAEALIGLADAGLCLDQLDRARDHARRALVISGEVGYRVLEGKAHTVLAAIELAQHDTDRAVRHARRALSVHRGTGHRLGQAQALLVLGNALRHTAAGRGYRQEAVALLLDIGVPVADSVSR</sequence>
<dbReference type="OrthoDB" id="7628974at2"/>
<keyword evidence="5" id="KW-0802">TPR repeat</keyword>
<dbReference type="Gene3D" id="3.40.50.300">
    <property type="entry name" value="P-loop containing nucleotide triphosphate hydrolases"/>
    <property type="match status" value="1"/>
</dbReference>
<dbReference type="CDD" id="cd15831">
    <property type="entry name" value="BTAD"/>
    <property type="match status" value="1"/>
</dbReference>
<evidence type="ECO:0000256" key="4">
    <source>
        <dbReference type="ARBA" id="ARBA00023163"/>
    </source>
</evidence>
<dbReference type="SUPFAM" id="SSF46894">
    <property type="entry name" value="C-terminal effector domain of the bipartite response regulators"/>
    <property type="match status" value="1"/>
</dbReference>
<dbReference type="SMART" id="SM01043">
    <property type="entry name" value="BTAD"/>
    <property type="match status" value="1"/>
</dbReference>
<evidence type="ECO:0000256" key="3">
    <source>
        <dbReference type="ARBA" id="ARBA00023125"/>
    </source>
</evidence>
<dbReference type="GO" id="GO:0003677">
    <property type="term" value="F:DNA binding"/>
    <property type="evidence" value="ECO:0007669"/>
    <property type="project" value="UniProtKB-UniRule"/>
</dbReference>
<feature type="domain" description="OmpR/PhoB-type" evidence="7">
    <location>
        <begin position="1"/>
        <end position="103"/>
    </location>
</feature>
<dbReference type="PANTHER" id="PTHR35807:SF1">
    <property type="entry name" value="TRANSCRIPTIONAL REGULATOR REDD"/>
    <property type="match status" value="1"/>
</dbReference>
<dbReference type="InterPro" id="IPR005158">
    <property type="entry name" value="BTAD"/>
</dbReference>
<dbReference type="InterPro" id="IPR036388">
    <property type="entry name" value="WH-like_DNA-bd_sf"/>
</dbReference>
<dbReference type="GO" id="GO:0043531">
    <property type="term" value="F:ADP binding"/>
    <property type="evidence" value="ECO:0007669"/>
    <property type="project" value="InterPro"/>
</dbReference>
<keyword evidence="9" id="KW-1185">Reference proteome</keyword>
<dbReference type="Pfam" id="PF13424">
    <property type="entry name" value="TPR_12"/>
    <property type="match status" value="3"/>
</dbReference>
<keyword evidence="2" id="KW-0805">Transcription regulation</keyword>
<dbReference type="Pfam" id="PF00486">
    <property type="entry name" value="Trans_reg_C"/>
    <property type="match status" value="1"/>
</dbReference>
<feature type="repeat" description="TPR" evidence="5">
    <location>
        <begin position="927"/>
        <end position="960"/>
    </location>
</feature>
<protein>
    <submittedName>
        <fullName evidence="8">Tetratricopeptide repeat protein</fullName>
    </submittedName>
</protein>
<dbReference type="InterPro" id="IPR001867">
    <property type="entry name" value="OmpR/PhoB-type_DNA-bd"/>
</dbReference>
<feature type="DNA-binding region" description="OmpR/PhoB-type" evidence="6">
    <location>
        <begin position="1"/>
        <end position="103"/>
    </location>
</feature>
<dbReference type="InterPro" id="IPR011990">
    <property type="entry name" value="TPR-like_helical_dom_sf"/>
</dbReference>
<dbReference type="SUPFAM" id="SSF52540">
    <property type="entry name" value="P-loop containing nucleoside triphosphate hydrolases"/>
    <property type="match status" value="1"/>
</dbReference>
<evidence type="ECO:0000256" key="5">
    <source>
        <dbReference type="PROSITE-ProRule" id="PRU00339"/>
    </source>
</evidence>
<dbReference type="PRINTS" id="PR00364">
    <property type="entry name" value="DISEASERSIST"/>
</dbReference>
<evidence type="ECO:0000313" key="8">
    <source>
        <dbReference type="EMBL" id="TWP53828.1"/>
    </source>
</evidence>
<dbReference type="GO" id="GO:0006355">
    <property type="term" value="P:regulation of DNA-templated transcription"/>
    <property type="evidence" value="ECO:0007669"/>
    <property type="project" value="InterPro"/>
</dbReference>
<dbReference type="SMART" id="SM00862">
    <property type="entry name" value="Trans_reg_C"/>
    <property type="match status" value="1"/>
</dbReference>
<dbReference type="Pfam" id="PF03704">
    <property type="entry name" value="BTAD"/>
    <property type="match status" value="1"/>
</dbReference>
<dbReference type="InterPro" id="IPR027417">
    <property type="entry name" value="P-loop_NTPase"/>
</dbReference>
<evidence type="ECO:0000259" key="7">
    <source>
        <dbReference type="PROSITE" id="PS51755"/>
    </source>
</evidence>
<dbReference type="RefSeq" id="WP_146349424.1">
    <property type="nucleotide sequence ID" value="NZ_VOBR01000002.1"/>
</dbReference>
<dbReference type="SUPFAM" id="SSF48452">
    <property type="entry name" value="TPR-like"/>
    <property type="match status" value="3"/>
</dbReference>
<dbReference type="PROSITE" id="PS50005">
    <property type="entry name" value="TPR"/>
    <property type="match status" value="1"/>
</dbReference>
<gene>
    <name evidence="8" type="ORF">FKR81_03465</name>
</gene>
<dbReference type="CDD" id="cd00383">
    <property type="entry name" value="trans_reg_C"/>
    <property type="match status" value="1"/>
</dbReference>
<accession>A0A563F265</accession>
<dbReference type="PROSITE" id="PS51755">
    <property type="entry name" value="OMPR_PHOB"/>
    <property type="match status" value="1"/>
</dbReference>
<dbReference type="GO" id="GO:0000160">
    <property type="term" value="P:phosphorelay signal transduction system"/>
    <property type="evidence" value="ECO:0007669"/>
    <property type="project" value="InterPro"/>
</dbReference>
<keyword evidence="3 6" id="KW-0238">DNA-binding</keyword>
<evidence type="ECO:0000256" key="2">
    <source>
        <dbReference type="ARBA" id="ARBA00023015"/>
    </source>
</evidence>
<reference evidence="8 9" key="1">
    <citation type="submission" date="2019-07" db="EMBL/GenBank/DDBJ databases">
        <title>Lentzea xizangensis sp. nov., isolated from Qinghai-Tibetan Plateau Soils.</title>
        <authorList>
            <person name="Huang J."/>
        </authorList>
    </citation>
    <scope>NUCLEOTIDE SEQUENCE [LARGE SCALE GENOMIC DNA]</scope>
    <source>
        <strain evidence="8 9">FXJ1.1311</strain>
    </source>
</reference>
<name>A0A563F265_9PSEU</name>